<dbReference type="EMBL" id="GGFL01010004">
    <property type="protein sequence ID" value="MBW74182.1"/>
    <property type="molecule type" value="Transcribed_RNA"/>
</dbReference>
<organism evidence="3">
    <name type="scientific">Anopheles darlingi</name>
    <name type="common">Mosquito</name>
    <dbReference type="NCBI Taxonomy" id="43151"/>
    <lineage>
        <taxon>Eukaryota</taxon>
        <taxon>Metazoa</taxon>
        <taxon>Ecdysozoa</taxon>
        <taxon>Arthropoda</taxon>
        <taxon>Hexapoda</taxon>
        <taxon>Insecta</taxon>
        <taxon>Pterygota</taxon>
        <taxon>Neoptera</taxon>
        <taxon>Endopterygota</taxon>
        <taxon>Diptera</taxon>
        <taxon>Nematocera</taxon>
        <taxon>Culicoidea</taxon>
        <taxon>Culicidae</taxon>
        <taxon>Anophelinae</taxon>
        <taxon>Anopheles</taxon>
    </lineage>
</organism>
<evidence type="ECO:0000313" key="3">
    <source>
        <dbReference type="EMBL" id="MBW74182.1"/>
    </source>
</evidence>
<keyword evidence="1" id="KW-1133">Transmembrane helix</keyword>
<protein>
    <recommendedName>
        <fullName evidence="4">Secreted protein</fullName>
    </recommendedName>
</protein>
<dbReference type="AlphaFoldDB" id="A0A2M4D9C2"/>
<accession>A0A2M4D9C2</accession>
<keyword evidence="1" id="KW-0472">Membrane</keyword>
<evidence type="ECO:0008006" key="4">
    <source>
        <dbReference type="Google" id="ProtNLM"/>
    </source>
</evidence>
<feature type="transmembrane region" description="Helical" evidence="1">
    <location>
        <begin position="27"/>
        <end position="59"/>
    </location>
</feature>
<evidence type="ECO:0000256" key="2">
    <source>
        <dbReference type="SAM" id="SignalP"/>
    </source>
</evidence>
<name>A0A2M4D9C2_ANODA</name>
<proteinExistence type="predicted"/>
<sequence>MIFMVYMVFILCPTINAHTPGEGWTKIYPLFVGLPVFFTICYMNMCVSVCVFMCVCVCVRECVCLCLGRCLCMLSVLHQSDSAVYAPVTSGITFF</sequence>
<evidence type="ECO:0000256" key="1">
    <source>
        <dbReference type="SAM" id="Phobius"/>
    </source>
</evidence>
<reference evidence="3" key="1">
    <citation type="submission" date="2018-01" db="EMBL/GenBank/DDBJ databases">
        <title>An insight into the sialome of Amazonian anophelines.</title>
        <authorList>
            <person name="Ribeiro J.M."/>
            <person name="Scarpassa V."/>
            <person name="Calvo E."/>
        </authorList>
    </citation>
    <scope>NUCLEOTIDE SEQUENCE</scope>
</reference>
<keyword evidence="2" id="KW-0732">Signal</keyword>
<keyword evidence="1" id="KW-0812">Transmembrane</keyword>
<feature type="signal peptide" evidence="2">
    <location>
        <begin position="1"/>
        <end position="17"/>
    </location>
</feature>
<feature type="chain" id="PRO_5014863183" description="Secreted protein" evidence="2">
    <location>
        <begin position="18"/>
        <end position="95"/>
    </location>
</feature>